<accession>A0A0N9ZH51</accession>
<dbReference type="InterPro" id="IPR018707">
    <property type="entry name" value="LpxR"/>
</dbReference>
<evidence type="ECO:0008006" key="3">
    <source>
        <dbReference type="Google" id="ProtNLM"/>
    </source>
</evidence>
<dbReference type="Pfam" id="PF09982">
    <property type="entry name" value="LpxR"/>
    <property type="match status" value="1"/>
</dbReference>
<proteinExistence type="predicted"/>
<dbReference type="AlphaFoldDB" id="A0A0N9ZH51"/>
<dbReference type="KEGG" id="cmar:IMCC12053_1150"/>
<dbReference type="PATRIC" id="fig|1397108.4.peg.1179"/>
<keyword evidence="2" id="KW-1185">Reference proteome</keyword>
<evidence type="ECO:0000313" key="2">
    <source>
        <dbReference type="Proteomes" id="UP000064920"/>
    </source>
</evidence>
<dbReference type="InterPro" id="IPR037107">
    <property type="entry name" value="Put_OMP_sf"/>
</dbReference>
<dbReference type="EMBL" id="CP012023">
    <property type="protein sequence ID" value="ALI55098.1"/>
    <property type="molecule type" value="Genomic_DNA"/>
</dbReference>
<dbReference type="Proteomes" id="UP000064920">
    <property type="component" value="Chromosome"/>
</dbReference>
<evidence type="ECO:0000313" key="1">
    <source>
        <dbReference type="EMBL" id="ALI55098.1"/>
    </source>
</evidence>
<dbReference type="Gene3D" id="2.40.128.140">
    <property type="entry name" value="Outer membrane protein"/>
    <property type="match status" value="1"/>
</dbReference>
<gene>
    <name evidence="1" type="ORF">IMCC12053_1150</name>
</gene>
<dbReference type="STRING" id="1397108.IMCC12053_1150"/>
<name>A0A0N9ZH51_9RHOB</name>
<protein>
    <recommendedName>
        <fullName evidence="3">Outer membrane protein</fullName>
    </recommendedName>
</protein>
<sequence length="311" mass="33341">MGVAMRFVSSIVSLVGLVGVLICLPPSARAQDFNVLGTGRLFLNDAIGDGDDRWRSGSFTYSRLYGPEWLGRAPSNFGDLLEFRFRSDVITPDAPGRPIEGDRPYIGAVSVGMHSYVARENTQMRLGLDAVLVGPQTGLGSLQESLHDLLNIPAPDLTSELGNAAYASISFEAVQTFDVGSGSIRPFVEAQVGPEALARLGVDYLFGDVGHSGLMLRDPTTGLLYTGIEAAERDDSTSFILGADIAAVSNSQFLPERDGYKVRDARTRLRAGLYTTVGRAKIFYGAAWLSPEFAAQPEGQVVGALNVSLKF</sequence>
<organism evidence="1 2">
    <name type="scientific">Celeribacter marinus</name>
    <dbReference type="NCBI Taxonomy" id="1397108"/>
    <lineage>
        <taxon>Bacteria</taxon>
        <taxon>Pseudomonadati</taxon>
        <taxon>Pseudomonadota</taxon>
        <taxon>Alphaproteobacteria</taxon>
        <taxon>Rhodobacterales</taxon>
        <taxon>Roseobacteraceae</taxon>
        <taxon>Celeribacter</taxon>
    </lineage>
</organism>
<reference evidence="1 2" key="1">
    <citation type="submission" date="2015-05" db="EMBL/GenBank/DDBJ databases">
        <authorList>
            <person name="Wang D.B."/>
            <person name="Wang M."/>
        </authorList>
    </citation>
    <scope>NUCLEOTIDE SEQUENCE [LARGE SCALE GENOMIC DNA]</scope>
    <source>
        <strain evidence="1 2">IMCC 12053</strain>
    </source>
</reference>